<protein>
    <submittedName>
        <fullName evidence="1">Organic hydroperoxide reductase OsmC/OhrA</fullName>
    </submittedName>
</protein>
<keyword evidence="2" id="KW-1185">Reference proteome</keyword>
<comment type="caution">
    <text evidence="1">The sequence shown here is derived from an EMBL/GenBank/DDBJ whole genome shotgun (WGS) entry which is preliminary data.</text>
</comment>
<dbReference type="InterPro" id="IPR003718">
    <property type="entry name" value="OsmC/Ohr_fam"/>
</dbReference>
<dbReference type="EMBL" id="JALJXV010000012">
    <property type="protein sequence ID" value="MCP1676938.1"/>
    <property type="molecule type" value="Genomic_DNA"/>
</dbReference>
<dbReference type="Pfam" id="PF02566">
    <property type="entry name" value="OsmC"/>
    <property type="match status" value="1"/>
</dbReference>
<dbReference type="InterPro" id="IPR036102">
    <property type="entry name" value="OsmC/Ohrsf"/>
</dbReference>
<dbReference type="PANTHER" id="PTHR42830">
    <property type="entry name" value="OSMOTICALLY INDUCIBLE FAMILY PROTEIN"/>
    <property type="match status" value="1"/>
</dbReference>
<dbReference type="InterPro" id="IPR052707">
    <property type="entry name" value="OsmC_Ohr_Peroxiredoxin"/>
</dbReference>
<evidence type="ECO:0000313" key="2">
    <source>
        <dbReference type="Proteomes" id="UP001205843"/>
    </source>
</evidence>
<gene>
    <name evidence="1" type="ORF">J2T57_004112</name>
</gene>
<dbReference type="PANTHER" id="PTHR42830:SF2">
    <property type="entry name" value="OSMC_OHR FAMILY PROTEIN"/>
    <property type="match status" value="1"/>
</dbReference>
<sequence length="163" mass="18127">MAKDHKYAVTVEWTGNTGEGTRDYSGYGRQHVIRAGGKPDVPGSADPQFRGDPERWNPEDLLVASLSACHQLWYLHLCADADITVESYLDRAEGTLRLGDETNRFVDVVLRPHVSIREPHRIDDAVALHHEAHARCFIARSVAFEVRCEPVMAVATGQPTRPG</sequence>
<proteinExistence type="predicted"/>
<dbReference type="AlphaFoldDB" id="A0AAE3KE12"/>
<name>A0AAE3KE12_9GAMM</name>
<dbReference type="Proteomes" id="UP001205843">
    <property type="component" value="Unassembled WGS sequence"/>
</dbReference>
<evidence type="ECO:0000313" key="1">
    <source>
        <dbReference type="EMBL" id="MCP1676938.1"/>
    </source>
</evidence>
<dbReference type="SUPFAM" id="SSF82784">
    <property type="entry name" value="OsmC-like"/>
    <property type="match status" value="1"/>
</dbReference>
<organism evidence="1 2">
    <name type="scientific">Natronocella acetinitrilica</name>
    <dbReference type="NCBI Taxonomy" id="414046"/>
    <lineage>
        <taxon>Bacteria</taxon>
        <taxon>Pseudomonadati</taxon>
        <taxon>Pseudomonadota</taxon>
        <taxon>Gammaproteobacteria</taxon>
        <taxon>Chromatiales</taxon>
        <taxon>Ectothiorhodospiraceae</taxon>
        <taxon>Natronocella</taxon>
    </lineage>
</organism>
<dbReference type="InterPro" id="IPR015946">
    <property type="entry name" value="KH_dom-like_a/b"/>
</dbReference>
<dbReference type="Gene3D" id="3.30.300.20">
    <property type="match status" value="1"/>
</dbReference>
<reference evidence="1" key="1">
    <citation type="submission" date="2022-03" db="EMBL/GenBank/DDBJ databases">
        <title>Genomic Encyclopedia of Type Strains, Phase III (KMG-III): the genomes of soil and plant-associated and newly described type strains.</title>
        <authorList>
            <person name="Whitman W."/>
        </authorList>
    </citation>
    <scope>NUCLEOTIDE SEQUENCE</scope>
    <source>
        <strain evidence="1">ANL 6-2</strain>
    </source>
</reference>
<dbReference type="RefSeq" id="WP_253484469.1">
    <property type="nucleotide sequence ID" value="NZ_JALJXV010000012.1"/>
</dbReference>
<accession>A0AAE3KE12</accession>